<evidence type="ECO:0000313" key="3">
    <source>
        <dbReference type="Proteomes" id="UP000034508"/>
    </source>
</evidence>
<dbReference type="Proteomes" id="UP000034508">
    <property type="component" value="Unassembled WGS sequence"/>
</dbReference>
<evidence type="ECO:0000313" key="2">
    <source>
        <dbReference type="EMBL" id="KKQ18049.1"/>
    </source>
</evidence>
<sequence>MRKKMKLAKVLSSGGKKGMVLSIIGIMMILVAVGIFYFESKKPVKASNFTNWSETWGVTKYRNVVLPSGDNYSIGPAEWEITGCFNSVPCSQIEYRVKYSASDDNADWVSGGHRSTSFEQGADESFAPNFFNDSRILDIPNGYIISPNGLYGLFYGIINNSYGRSQENFVSSWPTKWTIAGCVGVNCTP</sequence>
<evidence type="ECO:0000256" key="1">
    <source>
        <dbReference type="SAM" id="Phobius"/>
    </source>
</evidence>
<dbReference type="AlphaFoldDB" id="A0A0G0I199"/>
<accession>A0A0G0I199</accession>
<reference evidence="2 3" key="1">
    <citation type="journal article" date="2015" name="Nature">
        <title>rRNA introns, odd ribosomes, and small enigmatic genomes across a large radiation of phyla.</title>
        <authorList>
            <person name="Brown C.T."/>
            <person name="Hug L.A."/>
            <person name="Thomas B.C."/>
            <person name="Sharon I."/>
            <person name="Castelle C.J."/>
            <person name="Singh A."/>
            <person name="Wilkins M.J."/>
            <person name="Williams K.H."/>
            <person name="Banfield J.F."/>
        </authorList>
    </citation>
    <scope>NUCLEOTIDE SEQUENCE [LARGE SCALE GENOMIC DNA]</scope>
</reference>
<keyword evidence="1" id="KW-1133">Transmembrane helix</keyword>
<comment type="caution">
    <text evidence="2">The sequence shown here is derived from an EMBL/GenBank/DDBJ whole genome shotgun (WGS) entry which is preliminary data.</text>
</comment>
<proteinExistence type="predicted"/>
<feature type="transmembrane region" description="Helical" evidence="1">
    <location>
        <begin position="20"/>
        <end position="38"/>
    </location>
</feature>
<keyword evidence="1" id="KW-0812">Transmembrane</keyword>
<organism evidence="2 3">
    <name type="scientific">Berkelbacteria bacterium GW2011_GWA1_36_9</name>
    <dbReference type="NCBI Taxonomy" id="1618331"/>
    <lineage>
        <taxon>Bacteria</taxon>
        <taxon>Candidatus Berkelbacteria</taxon>
    </lineage>
</organism>
<gene>
    <name evidence="2" type="ORF">US31_C0011G0031</name>
</gene>
<dbReference type="EMBL" id="LBSM01000011">
    <property type="protein sequence ID" value="KKQ18049.1"/>
    <property type="molecule type" value="Genomic_DNA"/>
</dbReference>
<protein>
    <submittedName>
        <fullName evidence="2">Uncharacterized protein</fullName>
    </submittedName>
</protein>
<keyword evidence="1" id="KW-0472">Membrane</keyword>
<name>A0A0G0I199_9BACT</name>